<dbReference type="SUPFAM" id="SSF53335">
    <property type="entry name" value="S-adenosyl-L-methionine-dependent methyltransferases"/>
    <property type="match status" value="1"/>
</dbReference>
<dbReference type="AlphaFoldDB" id="A0A916R382"/>
<dbReference type="SUPFAM" id="SSF53448">
    <property type="entry name" value="Nucleotide-diphospho-sugar transferases"/>
    <property type="match status" value="1"/>
</dbReference>
<feature type="compositionally biased region" description="Basic and acidic residues" evidence="1">
    <location>
        <begin position="286"/>
        <end position="298"/>
    </location>
</feature>
<gene>
    <name evidence="2" type="ORF">GCM10011498_34700</name>
</gene>
<dbReference type="RefSeq" id="WP_229678613.1">
    <property type="nucleotide sequence ID" value="NZ_BMKA01000007.1"/>
</dbReference>
<dbReference type="Proteomes" id="UP000628017">
    <property type="component" value="Unassembled WGS sequence"/>
</dbReference>
<reference evidence="2" key="1">
    <citation type="journal article" date="2014" name="Int. J. Syst. Evol. Microbiol.">
        <title>Complete genome sequence of Corynebacterium casei LMG S-19264T (=DSM 44701T), isolated from a smear-ripened cheese.</title>
        <authorList>
            <consortium name="US DOE Joint Genome Institute (JGI-PGF)"/>
            <person name="Walter F."/>
            <person name="Albersmeier A."/>
            <person name="Kalinowski J."/>
            <person name="Ruckert C."/>
        </authorList>
    </citation>
    <scope>NUCLEOTIDE SEQUENCE</scope>
    <source>
        <strain evidence="2">CGMCC 1.15880</strain>
    </source>
</reference>
<protein>
    <recommendedName>
        <fullName evidence="4">Class I SAM-dependent methyltransferase</fullName>
    </recommendedName>
</protein>
<accession>A0A916R382</accession>
<sequence>MAGKDYQIAALWMEGSLSFLEQLCLKSFVDAGHHVKLYHYGPLRNVPEGMELADAAAVLPRTDFLAHARTGSPALHSDLFRYKMLEQNKDTIWADTDAYCMKRFETPNGHFYGWESDKHINGGVLGLPSDCDTLGELLEFTSDEFAIPTWYGDDYTRELEEARDAGNPVHASEQPWGVWGPHAVTHFLHKTGEAKYALPLEGLYPFTYKDRRMMLKRNFDTTPYVTENTYSIHLYGRRMRARLVEKEGGEPHPKSLLGQLIKKHGIDPSKAPLPMSKAQQAAAKAPKGEKVKPTEKPAKQKKPAAPVAAKAAPLEPSARTGIGQVNLTDIANKYSTDKGSAKHRYTELYQMLFLPLRGRKLNLLEMGLLNSGPEHEIAAERITNDAPSVHMWLEYFPKAQVYGLDISDFSWLDNPRFTYVNCDMDSRENIQKAAKGLPQMDIVVDDASHASHHQQGAFLELFPKLASGGFYTIENLRWQPNHMEQKGITKTADLFYGYQKDGVFTHSDPAIADEFNALREQISGCFIYQVGFNKSRKDQLMVVQKR</sequence>
<feature type="region of interest" description="Disordered" evidence="1">
    <location>
        <begin position="267"/>
        <end position="315"/>
    </location>
</feature>
<evidence type="ECO:0000313" key="2">
    <source>
        <dbReference type="EMBL" id="GGA30560.1"/>
    </source>
</evidence>
<dbReference type="Gene3D" id="3.40.50.150">
    <property type="entry name" value="Vaccinia Virus protein VP39"/>
    <property type="match status" value="1"/>
</dbReference>
<keyword evidence="3" id="KW-1185">Reference proteome</keyword>
<organism evidence="2 3">
    <name type="scientific">Neptunicoccus cionae</name>
    <dbReference type="NCBI Taxonomy" id="2035344"/>
    <lineage>
        <taxon>Bacteria</taxon>
        <taxon>Pseudomonadati</taxon>
        <taxon>Pseudomonadota</taxon>
        <taxon>Alphaproteobacteria</taxon>
        <taxon>Rhodobacterales</taxon>
        <taxon>Paracoccaceae</taxon>
        <taxon>Neptunicoccus</taxon>
    </lineage>
</organism>
<name>A0A916R382_9RHOB</name>
<evidence type="ECO:0008006" key="4">
    <source>
        <dbReference type="Google" id="ProtNLM"/>
    </source>
</evidence>
<proteinExistence type="predicted"/>
<evidence type="ECO:0000313" key="3">
    <source>
        <dbReference type="Proteomes" id="UP000628017"/>
    </source>
</evidence>
<feature type="compositionally biased region" description="Low complexity" evidence="1">
    <location>
        <begin position="303"/>
        <end position="313"/>
    </location>
</feature>
<dbReference type="EMBL" id="BMKA01000007">
    <property type="protein sequence ID" value="GGA30560.1"/>
    <property type="molecule type" value="Genomic_DNA"/>
</dbReference>
<evidence type="ECO:0000256" key="1">
    <source>
        <dbReference type="SAM" id="MobiDB-lite"/>
    </source>
</evidence>
<comment type="caution">
    <text evidence="2">The sequence shown here is derived from an EMBL/GenBank/DDBJ whole genome shotgun (WGS) entry which is preliminary data.</text>
</comment>
<reference evidence="2" key="2">
    <citation type="submission" date="2020-09" db="EMBL/GenBank/DDBJ databases">
        <authorList>
            <person name="Sun Q."/>
            <person name="Zhou Y."/>
        </authorList>
    </citation>
    <scope>NUCLEOTIDE SEQUENCE</scope>
    <source>
        <strain evidence="2">CGMCC 1.15880</strain>
    </source>
</reference>
<dbReference type="InterPro" id="IPR029063">
    <property type="entry name" value="SAM-dependent_MTases_sf"/>
</dbReference>
<dbReference type="InterPro" id="IPR029044">
    <property type="entry name" value="Nucleotide-diphossugar_trans"/>
</dbReference>